<gene>
    <name evidence="1" type="ORF">BU25DRAFT_58116</name>
</gene>
<comment type="caution">
    <text evidence="1">The sequence shown here is derived from an EMBL/GenBank/DDBJ whole genome shotgun (WGS) entry which is preliminary data.</text>
</comment>
<name>A0ACB6S074_9PLEO</name>
<sequence length="199" mass="22539">MADREGSQEDTGECREVDQKHTKDMSSKQSPPPSDSMKLATYIASLDTEQRNAISEFIQATKEPVSVAIQTLQGCQWDLLEAVGRFGEDDEQEVEGNLHLSAPAIEPIRNSRTRESFSRRGPKRVPTRDTYILDSRSWRRAALYNSTSKNGKKNPQSPKSVIFDPVTLDYTHSRPNTPSAPMFISYYSDKLWYSGFMKP</sequence>
<keyword evidence="2" id="KW-1185">Reference proteome</keyword>
<evidence type="ECO:0000313" key="1">
    <source>
        <dbReference type="EMBL" id="KAF2627681.1"/>
    </source>
</evidence>
<evidence type="ECO:0000313" key="2">
    <source>
        <dbReference type="Proteomes" id="UP000799754"/>
    </source>
</evidence>
<proteinExistence type="predicted"/>
<reference evidence="1" key="1">
    <citation type="journal article" date="2020" name="Stud. Mycol.">
        <title>101 Dothideomycetes genomes: a test case for predicting lifestyles and emergence of pathogens.</title>
        <authorList>
            <person name="Haridas S."/>
            <person name="Albert R."/>
            <person name="Binder M."/>
            <person name="Bloem J."/>
            <person name="Labutti K."/>
            <person name="Salamov A."/>
            <person name="Andreopoulos B."/>
            <person name="Baker S."/>
            <person name="Barry K."/>
            <person name="Bills G."/>
            <person name="Bluhm B."/>
            <person name="Cannon C."/>
            <person name="Castanera R."/>
            <person name="Culley D."/>
            <person name="Daum C."/>
            <person name="Ezra D."/>
            <person name="Gonzalez J."/>
            <person name="Henrissat B."/>
            <person name="Kuo A."/>
            <person name="Liang C."/>
            <person name="Lipzen A."/>
            <person name="Lutzoni F."/>
            <person name="Magnuson J."/>
            <person name="Mondo S."/>
            <person name="Nolan M."/>
            <person name="Ohm R."/>
            <person name="Pangilinan J."/>
            <person name="Park H.-J."/>
            <person name="Ramirez L."/>
            <person name="Alfaro M."/>
            <person name="Sun H."/>
            <person name="Tritt A."/>
            <person name="Yoshinaga Y."/>
            <person name="Zwiers L.-H."/>
            <person name="Turgeon B."/>
            <person name="Goodwin S."/>
            <person name="Spatafora J."/>
            <person name="Crous P."/>
            <person name="Grigoriev I."/>
        </authorList>
    </citation>
    <scope>NUCLEOTIDE SEQUENCE</scope>
    <source>
        <strain evidence="1">CBS 525.71</strain>
    </source>
</reference>
<dbReference type="Proteomes" id="UP000799754">
    <property type="component" value="Unassembled WGS sequence"/>
</dbReference>
<protein>
    <submittedName>
        <fullName evidence="1">Uncharacterized protein</fullName>
    </submittedName>
</protein>
<dbReference type="EMBL" id="MU006716">
    <property type="protein sequence ID" value="KAF2627681.1"/>
    <property type="molecule type" value="Genomic_DNA"/>
</dbReference>
<organism evidence="1 2">
    <name type="scientific">Macroventuria anomochaeta</name>
    <dbReference type="NCBI Taxonomy" id="301207"/>
    <lineage>
        <taxon>Eukaryota</taxon>
        <taxon>Fungi</taxon>
        <taxon>Dikarya</taxon>
        <taxon>Ascomycota</taxon>
        <taxon>Pezizomycotina</taxon>
        <taxon>Dothideomycetes</taxon>
        <taxon>Pleosporomycetidae</taxon>
        <taxon>Pleosporales</taxon>
        <taxon>Pleosporineae</taxon>
        <taxon>Didymellaceae</taxon>
        <taxon>Macroventuria</taxon>
    </lineage>
</organism>
<accession>A0ACB6S074</accession>